<dbReference type="Proteomes" id="UP000829542">
    <property type="component" value="Chromosome"/>
</dbReference>
<dbReference type="PANTHER" id="PTHR42648:SF12">
    <property type="entry name" value="BLL1855 PROTEIN"/>
    <property type="match status" value="1"/>
</dbReference>
<dbReference type="InterPro" id="IPR012337">
    <property type="entry name" value="RNaseH-like_sf"/>
</dbReference>
<dbReference type="EMBL" id="CP093379">
    <property type="protein sequence ID" value="UNM96022.1"/>
    <property type="molecule type" value="Genomic_DNA"/>
</dbReference>
<organism evidence="2 3">
    <name type="scientific">Ignatzschineria rhizosphaerae</name>
    <dbReference type="NCBI Taxonomy" id="2923279"/>
    <lineage>
        <taxon>Bacteria</taxon>
        <taxon>Pseudomonadati</taxon>
        <taxon>Pseudomonadota</taxon>
        <taxon>Gammaproteobacteria</taxon>
        <taxon>Cardiobacteriales</taxon>
        <taxon>Ignatzschineriaceae</taxon>
        <taxon>Ignatzschineria</taxon>
    </lineage>
</organism>
<evidence type="ECO:0000259" key="1">
    <source>
        <dbReference type="PROSITE" id="PS50994"/>
    </source>
</evidence>
<feature type="domain" description="Integrase catalytic" evidence="1">
    <location>
        <begin position="112"/>
        <end position="282"/>
    </location>
</feature>
<name>A0ABY3X4Q5_9GAMM</name>
<dbReference type="PROSITE" id="PS50994">
    <property type="entry name" value="INTEGRASE"/>
    <property type="match status" value="1"/>
</dbReference>
<sequence length="286" mass="34213">MFTVLGENTVMNIHRKTKLTPFHLEEIWRLHHLEEIWRLHHQEKFTVTYLAERFMVSRPTIYKVLKQGRLNLFVPLASKNERYRTIKYGIKRLAKIEKSIEEKLKKRAKRYNKNYPGEMVHVDTKRLPLLKGDLKNRTREYLFVGIDDFSRELYAGIYPDKSQFSAAEFLRWDLSEQCPYTVECTYSDNGREYKGTSEHAFVEMCLTHKINQKFTKPACPQTNGKAERVIRTLMEMWHNQEEFISSDDRKKKLKRFLNYYNTVKPHKGINGLTPYEVLENYFNTEV</sequence>
<reference evidence="2 3" key="1">
    <citation type="submission" date="2022-03" db="EMBL/GenBank/DDBJ databases">
        <title>Ignatzschineria rhizosphaerae HR5S32.</title>
        <authorList>
            <person name="Sun J.Q."/>
            <person name="Feng J.Y."/>
        </authorList>
    </citation>
    <scope>NUCLEOTIDE SEQUENCE [LARGE SCALE GENOMIC DNA]</scope>
    <source>
        <strain evidence="2 3">HR5S32</strain>
    </source>
</reference>
<dbReference type="InterPro" id="IPR001584">
    <property type="entry name" value="Integrase_cat-core"/>
</dbReference>
<accession>A0ABY3X4Q5</accession>
<protein>
    <submittedName>
        <fullName evidence="2">Integrase core domain-containing protein</fullName>
    </submittedName>
</protein>
<dbReference type="Gene3D" id="3.30.420.10">
    <property type="entry name" value="Ribonuclease H-like superfamily/Ribonuclease H"/>
    <property type="match status" value="1"/>
</dbReference>
<gene>
    <name evidence="2" type="ORF">MMG00_12600</name>
</gene>
<dbReference type="Pfam" id="PF13683">
    <property type="entry name" value="rve_3"/>
    <property type="match status" value="1"/>
</dbReference>
<dbReference type="SUPFAM" id="SSF53098">
    <property type="entry name" value="Ribonuclease H-like"/>
    <property type="match status" value="1"/>
</dbReference>
<keyword evidence="3" id="KW-1185">Reference proteome</keyword>
<dbReference type="PANTHER" id="PTHR42648">
    <property type="entry name" value="TRANSPOSASE, PUTATIVE-RELATED"/>
    <property type="match status" value="1"/>
</dbReference>
<dbReference type="InterPro" id="IPR039537">
    <property type="entry name" value="Retrotran_Ty1/copia-like"/>
</dbReference>
<dbReference type="InterPro" id="IPR036397">
    <property type="entry name" value="RNaseH_sf"/>
</dbReference>
<evidence type="ECO:0000313" key="3">
    <source>
        <dbReference type="Proteomes" id="UP000829542"/>
    </source>
</evidence>
<evidence type="ECO:0000313" key="2">
    <source>
        <dbReference type="EMBL" id="UNM96022.1"/>
    </source>
</evidence>
<proteinExistence type="predicted"/>